<keyword evidence="5" id="KW-1185">Reference proteome</keyword>
<keyword evidence="1" id="KW-0597">Phosphoprotein</keyword>
<dbReference type="SMART" id="SM00448">
    <property type="entry name" value="REC"/>
    <property type="match status" value="1"/>
</dbReference>
<comment type="caution">
    <text evidence="2">Lacks conserved residue(s) required for the propagation of feature annotation.</text>
</comment>
<evidence type="ECO:0000259" key="3">
    <source>
        <dbReference type="PROSITE" id="PS50110"/>
    </source>
</evidence>
<dbReference type="PANTHER" id="PTHR44591">
    <property type="entry name" value="STRESS RESPONSE REGULATOR PROTEIN 1"/>
    <property type="match status" value="1"/>
</dbReference>
<dbReference type="PROSITE" id="PS50110">
    <property type="entry name" value="RESPONSE_REGULATORY"/>
    <property type="match status" value="1"/>
</dbReference>
<reference evidence="4 5" key="1">
    <citation type="submission" date="2021-03" db="EMBL/GenBank/DDBJ databases">
        <title>Fibrella sp. HMF5405 genome sequencing and assembly.</title>
        <authorList>
            <person name="Kang H."/>
            <person name="Kim H."/>
            <person name="Bae S."/>
            <person name="Joh K."/>
        </authorList>
    </citation>
    <scope>NUCLEOTIDE SEQUENCE [LARGE SCALE GENOMIC DNA]</scope>
    <source>
        <strain evidence="4 5">HMF5405</strain>
    </source>
</reference>
<evidence type="ECO:0000256" key="2">
    <source>
        <dbReference type="PROSITE-ProRule" id="PRU00169"/>
    </source>
</evidence>
<comment type="caution">
    <text evidence="4">The sequence shown here is derived from an EMBL/GenBank/DDBJ whole genome shotgun (WGS) entry which is preliminary data.</text>
</comment>
<dbReference type="Proteomes" id="UP000664628">
    <property type="component" value="Unassembled WGS sequence"/>
</dbReference>
<dbReference type="InterPro" id="IPR050595">
    <property type="entry name" value="Bact_response_regulator"/>
</dbReference>
<dbReference type="Gene3D" id="3.40.50.2300">
    <property type="match status" value="1"/>
</dbReference>
<evidence type="ECO:0000313" key="5">
    <source>
        <dbReference type="Proteomes" id="UP000664628"/>
    </source>
</evidence>
<dbReference type="SUPFAM" id="SSF52172">
    <property type="entry name" value="CheY-like"/>
    <property type="match status" value="1"/>
</dbReference>
<protein>
    <submittedName>
        <fullName evidence="4">Response regulator</fullName>
    </submittedName>
</protein>
<accession>A0ABS3JU76</accession>
<evidence type="ECO:0000313" key="4">
    <source>
        <dbReference type="EMBL" id="MBO0952951.1"/>
    </source>
</evidence>
<dbReference type="EMBL" id="JAFMYW010000016">
    <property type="protein sequence ID" value="MBO0952951.1"/>
    <property type="molecule type" value="Genomic_DNA"/>
</dbReference>
<proteinExistence type="predicted"/>
<name>A0ABS3JU76_9BACT</name>
<dbReference type="CDD" id="cd00156">
    <property type="entry name" value="REC"/>
    <property type="match status" value="1"/>
</dbReference>
<dbReference type="PANTHER" id="PTHR44591:SF3">
    <property type="entry name" value="RESPONSE REGULATORY DOMAIN-CONTAINING PROTEIN"/>
    <property type="match status" value="1"/>
</dbReference>
<sequence length="115" mass="13183">MLEITLRRFFPDYPVCCFSNGQAFVDQLSRLRKPRLILLNQYMPALDGYQTLLHIRRQAYYVTVPIVMMSAHAPIQEIDGCYEAGANSFLVKGIGGVNSQATLELVLRYWLKLNQ</sequence>
<evidence type="ECO:0000256" key="1">
    <source>
        <dbReference type="ARBA" id="ARBA00022553"/>
    </source>
</evidence>
<dbReference type="InterPro" id="IPR011006">
    <property type="entry name" value="CheY-like_superfamily"/>
</dbReference>
<organism evidence="4 5">
    <name type="scientific">Fibrella forsythiae</name>
    <dbReference type="NCBI Taxonomy" id="2817061"/>
    <lineage>
        <taxon>Bacteria</taxon>
        <taxon>Pseudomonadati</taxon>
        <taxon>Bacteroidota</taxon>
        <taxon>Cytophagia</taxon>
        <taxon>Cytophagales</taxon>
        <taxon>Spirosomataceae</taxon>
        <taxon>Fibrella</taxon>
    </lineage>
</organism>
<dbReference type="InterPro" id="IPR001789">
    <property type="entry name" value="Sig_transdc_resp-reg_receiver"/>
</dbReference>
<gene>
    <name evidence="4" type="ORF">J2I46_30540</name>
</gene>
<feature type="domain" description="Response regulatory" evidence="3">
    <location>
        <begin position="1"/>
        <end position="107"/>
    </location>
</feature>
<dbReference type="Pfam" id="PF00072">
    <property type="entry name" value="Response_reg"/>
    <property type="match status" value="1"/>
</dbReference>